<name>A0ABT7DQY1_9NEIS</name>
<dbReference type="PANTHER" id="PTHR31566:SF0">
    <property type="entry name" value="CYTOCHROME C BIOGENESIS PROTEIN CCS1, CHLOROPLASTIC"/>
    <property type="match status" value="1"/>
</dbReference>
<evidence type="ECO:0000256" key="2">
    <source>
        <dbReference type="ARBA" id="ARBA00022692"/>
    </source>
</evidence>
<dbReference type="InterPro" id="IPR007816">
    <property type="entry name" value="ResB-like_domain"/>
</dbReference>
<dbReference type="Pfam" id="PF05140">
    <property type="entry name" value="ResB"/>
    <property type="match status" value="1"/>
</dbReference>
<gene>
    <name evidence="8" type="ORF">PZA18_00255</name>
</gene>
<dbReference type="InterPro" id="IPR023494">
    <property type="entry name" value="Cyt_c_bgen_Ccs1/CcsB/ResB"/>
</dbReference>
<dbReference type="Proteomes" id="UP001172778">
    <property type="component" value="Unassembled WGS sequence"/>
</dbReference>
<feature type="transmembrane region" description="Helical" evidence="6">
    <location>
        <begin position="55"/>
        <end position="75"/>
    </location>
</feature>
<feature type="domain" description="ResB-like" evidence="7">
    <location>
        <begin position="1"/>
        <end position="643"/>
    </location>
</feature>
<evidence type="ECO:0000256" key="6">
    <source>
        <dbReference type="SAM" id="Phobius"/>
    </source>
</evidence>
<keyword evidence="3" id="KW-0201">Cytochrome c-type biogenesis</keyword>
<dbReference type="PANTHER" id="PTHR31566">
    <property type="entry name" value="CYTOCHROME C BIOGENESIS PROTEIN CCS1, CHLOROPLASTIC"/>
    <property type="match status" value="1"/>
</dbReference>
<feature type="transmembrane region" description="Helical" evidence="6">
    <location>
        <begin position="593"/>
        <end position="611"/>
    </location>
</feature>
<comment type="subcellular location">
    <subcellularLocation>
        <location evidence="1">Membrane</location>
        <topology evidence="1">Multi-pass membrane protein</topology>
    </subcellularLocation>
</comment>
<dbReference type="EMBL" id="JARRAF010000001">
    <property type="protein sequence ID" value="MDK2122475.1"/>
    <property type="molecule type" value="Genomic_DNA"/>
</dbReference>
<comment type="caution">
    <text evidence="8">The sequence shown here is derived from an EMBL/GenBank/DDBJ whole genome shotgun (WGS) entry which is preliminary data.</text>
</comment>
<dbReference type="RefSeq" id="WP_284098763.1">
    <property type="nucleotide sequence ID" value="NZ_JARRAF010000001.1"/>
</dbReference>
<sequence>MRFAISLLVVLAIASIIGTVLKQNEPYSNYVFELGPFWAVFFEILGLYDVYHSTWFLFILGFVVVSTAFCIYRHLPGILRDMRSYRDSASLKSLRAMAHHAEFPVSGAMEPIKARILASLQGSGYQVKVLQREDGLMFAAKRGSKHKLGYLLAHSSIVLCGLGFMLDGNPVLRWQQLFGTKVAETRDLPQSKIPAASRLAPNNLAFRGNVTVPTNAEVDVIFINSGSGYFVQELPFSIKLNKFQVEHYSTGQPKLFASDITVTEKATGKLTKATVSVNHPLVVNGIAIYQASFGDGGSKLELMAWNLFDPAARPHLVNTTSLNSQPYQIGKDKYTLELGEFRPFNIETMDEAKAVNKEGITGILADVRSVKAERRTRNMGPSIQFKLRDTQGQAREFLNYMSPAQLDGRFYLLSGVRTEVAQPFGFVRWPLDESMKIDGFMRLRAVMLDAAAYPEIARRAGVKARAGGAISASSAADFERSVVWVLQRFAEGGFAELDRFLKAKVPEDKRKTVAETYIKILQGAAAEALALADERAELPFRPLDEDRSRFLMDGLVAISASFDYGVPVYLQPVGFEEVKASGLQLTREPGKSLIYLAALMMICGVFCMFYIRESRIWLHLTTERALLAISSNRRNSELDREFEKYRTGLAKVLDAASAQE</sequence>
<evidence type="ECO:0000256" key="1">
    <source>
        <dbReference type="ARBA" id="ARBA00004141"/>
    </source>
</evidence>
<evidence type="ECO:0000256" key="4">
    <source>
        <dbReference type="ARBA" id="ARBA00022989"/>
    </source>
</evidence>
<protein>
    <submittedName>
        <fullName evidence="8">Cytochrome c biogenesis protein ResB</fullName>
    </submittedName>
</protein>
<evidence type="ECO:0000256" key="5">
    <source>
        <dbReference type="ARBA" id="ARBA00023136"/>
    </source>
</evidence>
<organism evidence="8 9">
    <name type="scientific">Parachitinimonas caeni</name>
    <dbReference type="NCBI Taxonomy" id="3031301"/>
    <lineage>
        <taxon>Bacteria</taxon>
        <taxon>Pseudomonadati</taxon>
        <taxon>Pseudomonadota</taxon>
        <taxon>Betaproteobacteria</taxon>
        <taxon>Neisseriales</taxon>
        <taxon>Chitinibacteraceae</taxon>
        <taxon>Parachitinimonas</taxon>
    </lineage>
</organism>
<feature type="transmembrane region" description="Helical" evidence="6">
    <location>
        <begin position="148"/>
        <end position="166"/>
    </location>
</feature>
<keyword evidence="4 6" id="KW-1133">Transmembrane helix</keyword>
<reference evidence="8" key="1">
    <citation type="submission" date="2023-03" db="EMBL/GenBank/DDBJ databases">
        <title>Chitinimonas shenzhenensis gen. nov., sp. nov., a novel member of family Burkholderiaceae isolated from activated sludge collected in Shen Zhen, China.</title>
        <authorList>
            <person name="Wang X."/>
        </authorList>
    </citation>
    <scope>NUCLEOTIDE SEQUENCE</scope>
    <source>
        <strain evidence="8">DQS-5</strain>
    </source>
</reference>
<keyword evidence="9" id="KW-1185">Reference proteome</keyword>
<proteinExistence type="predicted"/>
<keyword evidence="5 6" id="KW-0472">Membrane</keyword>
<evidence type="ECO:0000313" key="8">
    <source>
        <dbReference type="EMBL" id="MDK2122475.1"/>
    </source>
</evidence>
<evidence type="ECO:0000259" key="7">
    <source>
        <dbReference type="Pfam" id="PF05140"/>
    </source>
</evidence>
<evidence type="ECO:0000256" key="3">
    <source>
        <dbReference type="ARBA" id="ARBA00022748"/>
    </source>
</evidence>
<keyword evidence="2 6" id="KW-0812">Transmembrane</keyword>
<evidence type="ECO:0000313" key="9">
    <source>
        <dbReference type="Proteomes" id="UP001172778"/>
    </source>
</evidence>
<accession>A0ABT7DQY1</accession>